<sequence>MSEPPPPPPRHNSRISTTKSTTASSSTIAGADVGKKSWRDSLKDKGKVWGGKAYEKSWKLSDAVGVRVNEYAGKIGSERFYPTQNDFPEEMEKAARILRAFTGMCFLLFSVRTTSDELIRTALRTVVDGIPTTVNAPPGSGTATPSTGTVSAYKQPKGKQQKVLRKIPPQVIAEAKGLAIFTSMRSGIAPFGGAGGAGIVVAKLPDGTWSAPSSTSPNNLSTGFLIGVDIYDAVLVIRTQKALESFFTHKATLGTDFAVVAGPFGIGATAEAGLERAPVFSYIRSRGFYAGVSIMGQVFIERFEENAAMYHWPGIKGADILTGKVPVPREAASLMEALKDAETGKAQKMKGDGLDLVVPEGASEIVLEDGEVLKLPPTPTQVEDAYGDGDPEAEKVHYEHHASQLSEGLAKAHIDNNPSMHAYTAATPPPLPSRARNVVATDADIGVGLIEHEDAGLGGDFALGGEATMDPAEAREWRQHLEQEERDRTDVAAAAQLRASGLDARQSLDTTRPSVETTRPPTSLSHHVEEDVFHDVVVNDEQLALHPAMATTTTVPAAAVTAALDEQERLDLK</sequence>
<dbReference type="Proteomes" id="UP001227268">
    <property type="component" value="Unassembled WGS sequence"/>
</dbReference>
<gene>
    <name evidence="1" type="ORF">QFC21_002151</name>
</gene>
<protein>
    <submittedName>
        <fullName evidence="1">Uncharacterized protein</fullName>
    </submittedName>
</protein>
<organism evidence="1 2">
    <name type="scientific">Naganishia friedmannii</name>
    <dbReference type="NCBI Taxonomy" id="89922"/>
    <lineage>
        <taxon>Eukaryota</taxon>
        <taxon>Fungi</taxon>
        <taxon>Dikarya</taxon>
        <taxon>Basidiomycota</taxon>
        <taxon>Agaricomycotina</taxon>
        <taxon>Tremellomycetes</taxon>
        <taxon>Filobasidiales</taxon>
        <taxon>Filobasidiaceae</taxon>
        <taxon>Naganishia</taxon>
    </lineage>
</organism>
<comment type="caution">
    <text evidence="1">The sequence shown here is derived from an EMBL/GenBank/DDBJ whole genome shotgun (WGS) entry which is preliminary data.</text>
</comment>
<accession>A0ACC2VZN3</accession>
<keyword evidence="2" id="KW-1185">Reference proteome</keyword>
<evidence type="ECO:0000313" key="1">
    <source>
        <dbReference type="EMBL" id="KAJ9104653.1"/>
    </source>
</evidence>
<reference evidence="1" key="1">
    <citation type="submission" date="2023-04" db="EMBL/GenBank/DDBJ databases">
        <title>Draft Genome sequencing of Naganishia species isolated from polar environments using Oxford Nanopore Technology.</title>
        <authorList>
            <person name="Leo P."/>
            <person name="Venkateswaran K."/>
        </authorList>
    </citation>
    <scope>NUCLEOTIDE SEQUENCE</scope>
    <source>
        <strain evidence="1">MNA-CCFEE 5423</strain>
    </source>
</reference>
<dbReference type="EMBL" id="JASBWT010000005">
    <property type="protein sequence ID" value="KAJ9104653.1"/>
    <property type="molecule type" value="Genomic_DNA"/>
</dbReference>
<proteinExistence type="predicted"/>
<name>A0ACC2VZN3_9TREE</name>
<evidence type="ECO:0000313" key="2">
    <source>
        <dbReference type="Proteomes" id="UP001227268"/>
    </source>
</evidence>